<organism evidence="2 3">
    <name type="scientific">Glycomyces harbinensis</name>
    <dbReference type="NCBI Taxonomy" id="58114"/>
    <lineage>
        <taxon>Bacteria</taxon>
        <taxon>Bacillati</taxon>
        <taxon>Actinomycetota</taxon>
        <taxon>Actinomycetes</taxon>
        <taxon>Glycomycetales</taxon>
        <taxon>Glycomycetaceae</taxon>
        <taxon>Glycomyces</taxon>
    </lineage>
</organism>
<accession>A0A1G6XQ08</accession>
<dbReference type="InterPro" id="IPR024983">
    <property type="entry name" value="CHAT_dom"/>
</dbReference>
<proteinExistence type="predicted"/>
<dbReference type="OrthoDB" id="3206999at2"/>
<dbReference type="EMBL" id="FNAD01000007">
    <property type="protein sequence ID" value="SDD80268.1"/>
    <property type="molecule type" value="Genomic_DNA"/>
</dbReference>
<name>A0A1G6XQ08_9ACTN</name>
<keyword evidence="3" id="KW-1185">Reference proteome</keyword>
<sequence>MTDFELGPGMLSPDQRLALAREWDELLDEIQGVPGFEDFLRPPSYEALLPASAEGPVIVVNVSRWRCDALIVTSAGVATVPLPGLSLEDAHDRLVGHLHALEVLETAVQKWETAKSARREGDHKSILDLQSAGRARGTAAVMVETALGETCEWLWDAVVAPVLPYLPIPEVSAESPRVWWCPTGPLALLPIHAAGRGDDWLADMVVSSYTPTLRGLVEARSRDVDRAAARDRFLLASTMPEGAALGEGPLAGLDRTDLIDCSTREATLAGLSEARYVHFHCHADQNLQDPAQGGFQLDDDVIRVFDLAELALRGEFAGLAACKTAVGGTELLDESITLAAALHYSGFRHVVGGLWIVAEDAAASVFSSVYTELAATGRFLPDESARALATAVNDLRRSGEELHRWAPFIHIGP</sequence>
<evidence type="ECO:0000313" key="3">
    <source>
        <dbReference type="Proteomes" id="UP000198949"/>
    </source>
</evidence>
<dbReference type="RefSeq" id="WP_091035908.1">
    <property type="nucleotide sequence ID" value="NZ_FNAD01000007.1"/>
</dbReference>
<feature type="domain" description="CHAT" evidence="1">
    <location>
        <begin position="149"/>
        <end position="412"/>
    </location>
</feature>
<evidence type="ECO:0000259" key="1">
    <source>
        <dbReference type="Pfam" id="PF12770"/>
    </source>
</evidence>
<protein>
    <submittedName>
        <fullName evidence="2">CHAT domain-containing protein</fullName>
    </submittedName>
</protein>
<evidence type="ECO:0000313" key="2">
    <source>
        <dbReference type="EMBL" id="SDD80268.1"/>
    </source>
</evidence>
<reference evidence="3" key="1">
    <citation type="submission" date="2016-10" db="EMBL/GenBank/DDBJ databases">
        <authorList>
            <person name="Varghese N."/>
            <person name="Submissions S."/>
        </authorList>
    </citation>
    <scope>NUCLEOTIDE SEQUENCE [LARGE SCALE GENOMIC DNA]</scope>
    <source>
        <strain evidence="3">CGMCC 4.3516</strain>
    </source>
</reference>
<dbReference type="AlphaFoldDB" id="A0A1G6XQ08"/>
<gene>
    <name evidence="2" type="ORF">SAMN05216270_107286</name>
</gene>
<dbReference type="STRING" id="58114.SAMN05216270_107286"/>
<dbReference type="Proteomes" id="UP000198949">
    <property type="component" value="Unassembled WGS sequence"/>
</dbReference>
<dbReference type="Pfam" id="PF12770">
    <property type="entry name" value="CHAT"/>
    <property type="match status" value="1"/>
</dbReference>